<dbReference type="Proteomes" id="UP000244722">
    <property type="component" value="Unassembled WGS sequence"/>
</dbReference>
<dbReference type="OrthoDB" id="10535517at2759"/>
<protein>
    <submittedName>
        <fullName evidence="1">Uncharacterized protein</fullName>
    </submittedName>
</protein>
<gene>
    <name evidence="1" type="ORF">B9Z19DRAFT_1129294</name>
</gene>
<name>A0A2T6ZMP1_TUBBO</name>
<accession>A0A2T6ZMP1</accession>
<proteinExistence type="predicted"/>
<dbReference type="AlphaFoldDB" id="A0A2T6ZMP1"/>
<evidence type="ECO:0000313" key="2">
    <source>
        <dbReference type="Proteomes" id="UP000244722"/>
    </source>
</evidence>
<reference evidence="1 2" key="1">
    <citation type="submission" date="2017-04" db="EMBL/GenBank/DDBJ databases">
        <title>Draft genome sequence of Tuber borchii Vittad., a whitish edible truffle.</title>
        <authorList>
            <consortium name="DOE Joint Genome Institute"/>
            <person name="Murat C."/>
            <person name="Kuo A."/>
            <person name="Barry K.W."/>
            <person name="Clum A."/>
            <person name="Dockter R.B."/>
            <person name="Fauchery L."/>
            <person name="Iotti M."/>
            <person name="Kohler A."/>
            <person name="Labutti K."/>
            <person name="Lindquist E.A."/>
            <person name="Lipzen A."/>
            <person name="Ohm R.A."/>
            <person name="Wang M."/>
            <person name="Grigoriev I.V."/>
            <person name="Zambonelli A."/>
            <person name="Martin F.M."/>
        </authorList>
    </citation>
    <scope>NUCLEOTIDE SEQUENCE [LARGE SCALE GENOMIC DNA]</scope>
    <source>
        <strain evidence="1 2">Tbo3840</strain>
    </source>
</reference>
<dbReference type="EMBL" id="NESQ01000177">
    <property type="protein sequence ID" value="PUU76755.1"/>
    <property type="molecule type" value="Genomic_DNA"/>
</dbReference>
<evidence type="ECO:0000313" key="1">
    <source>
        <dbReference type="EMBL" id="PUU76755.1"/>
    </source>
</evidence>
<sequence length="109" mass="11715">MPTTALDITARAVPAAALAASLSYMIAAYPNLRSMLSPAVEALAKISATLDQILRELRSQNPPERPRSLRVLLAAVVEIEEELEDIDVAVDEVVGRVLNEEVTHGLLLG</sequence>
<organism evidence="1 2">
    <name type="scientific">Tuber borchii</name>
    <name type="common">White truffle</name>
    <dbReference type="NCBI Taxonomy" id="42251"/>
    <lineage>
        <taxon>Eukaryota</taxon>
        <taxon>Fungi</taxon>
        <taxon>Dikarya</taxon>
        <taxon>Ascomycota</taxon>
        <taxon>Pezizomycotina</taxon>
        <taxon>Pezizomycetes</taxon>
        <taxon>Pezizales</taxon>
        <taxon>Tuberaceae</taxon>
        <taxon>Tuber</taxon>
    </lineage>
</organism>
<keyword evidence="2" id="KW-1185">Reference proteome</keyword>
<comment type="caution">
    <text evidence="1">The sequence shown here is derived from an EMBL/GenBank/DDBJ whole genome shotgun (WGS) entry which is preliminary data.</text>
</comment>